<proteinExistence type="predicted"/>
<protein>
    <recommendedName>
        <fullName evidence="3">CopG family transcriptional regulator</fullName>
    </recommendedName>
</protein>
<accession>A0A0D5C3S5</accession>
<sequence>MSKRVTIMLSDSLDKKIRLIQAKKIKEHAISYSYSKTINDILEKSL</sequence>
<evidence type="ECO:0008006" key="3">
    <source>
        <dbReference type="Google" id="ProtNLM"/>
    </source>
</evidence>
<reference evidence="2" key="1">
    <citation type="submission" date="2015-03" db="EMBL/GenBank/DDBJ databases">
        <title>Characterization of two novel Thaumarchaeota isolated from the Northern Adriatic Sea.</title>
        <authorList>
            <person name="Bayer B."/>
            <person name="Vojvoda J."/>
            <person name="Offre P."/>
            <person name="Srivastava A."/>
            <person name="Elisabeth N."/>
            <person name="Garcia J.A.L."/>
            <person name="Schleper C."/>
            <person name="Herndl G.J."/>
        </authorList>
    </citation>
    <scope>NUCLEOTIDE SEQUENCE [LARGE SCALE GENOMIC DNA]</scope>
    <source>
        <strain evidence="2">NF5</strain>
    </source>
</reference>
<dbReference type="EMBL" id="CP011070">
    <property type="protein sequence ID" value="AJW70995.1"/>
    <property type="molecule type" value="Genomic_DNA"/>
</dbReference>
<keyword evidence="2" id="KW-1185">Reference proteome</keyword>
<dbReference type="AlphaFoldDB" id="A0A0D5C3S5"/>
<dbReference type="OrthoDB" id="2223at2157"/>
<dbReference type="HOGENOM" id="CLU_215160_0_0_2"/>
<dbReference type="GeneID" id="59167014"/>
<evidence type="ECO:0000313" key="1">
    <source>
        <dbReference type="EMBL" id="AJW70995.1"/>
    </source>
</evidence>
<organism evidence="1 2">
    <name type="scientific">Nitrosopumilus adriaticus</name>
    <dbReference type="NCBI Taxonomy" id="1580092"/>
    <lineage>
        <taxon>Archaea</taxon>
        <taxon>Nitrososphaerota</taxon>
        <taxon>Nitrososphaeria</taxon>
        <taxon>Nitrosopumilales</taxon>
        <taxon>Nitrosopumilaceae</taxon>
        <taxon>Nitrosopumilus</taxon>
    </lineage>
</organism>
<evidence type="ECO:0000313" key="2">
    <source>
        <dbReference type="Proteomes" id="UP000032408"/>
    </source>
</evidence>
<reference evidence="1 2" key="2">
    <citation type="journal article" date="2016" name="ISME J.">
        <title>Physiological and genomic characterization of two novel marine thaumarchaeal strains indicates niche differentiation.</title>
        <authorList>
            <person name="Bayer B."/>
            <person name="Vojvoda J."/>
            <person name="Offre P."/>
            <person name="Alves R.J."/>
            <person name="Elisabeth N.H."/>
            <person name="Garcia J.A."/>
            <person name="Volland J.M."/>
            <person name="Srivastava A."/>
            <person name="Schleper C."/>
            <person name="Herndl G.J."/>
        </authorList>
    </citation>
    <scope>NUCLEOTIDE SEQUENCE [LARGE SCALE GENOMIC DNA]</scope>
    <source>
        <strain evidence="1 2">NF5</strain>
    </source>
</reference>
<dbReference type="Proteomes" id="UP000032408">
    <property type="component" value="Chromosome"/>
</dbReference>
<dbReference type="KEGG" id="nin:NADRNF5_1309"/>
<gene>
    <name evidence="1" type="ORF">NADRNF5_1309</name>
</gene>
<dbReference type="RefSeq" id="WP_192828299.1">
    <property type="nucleotide sequence ID" value="NZ_CP011070.1"/>
</dbReference>
<name>A0A0D5C3S5_9ARCH</name>